<dbReference type="Proteomes" id="UP001501470">
    <property type="component" value="Unassembled WGS sequence"/>
</dbReference>
<dbReference type="SUPFAM" id="SSF103247">
    <property type="entry name" value="TT1751-like"/>
    <property type="match status" value="1"/>
</dbReference>
<dbReference type="InterPro" id="IPR005180">
    <property type="entry name" value="DUF302"/>
</dbReference>
<reference evidence="3" key="1">
    <citation type="journal article" date="2019" name="Int. J. Syst. Evol. Microbiol.">
        <title>The Global Catalogue of Microorganisms (GCM) 10K type strain sequencing project: providing services to taxonomists for standard genome sequencing and annotation.</title>
        <authorList>
            <consortium name="The Broad Institute Genomics Platform"/>
            <consortium name="The Broad Institute Genome Sequencing Center for Infectious Disease"/>
            <person name="Wu L."/>
            <person name="Ma J."/>
        </authorList>
    </citation>
    <scope>NUCLEOTIDE SEQUENCE [LARGE SCALE GENOMIC DNA]</scope>
    <source>
        <strain evidence="3">JCM 15933</strain>
    </source>
</reference>
<gene>
    <name evidence="2" type="ORF">GCM10009827_107000</name>
</gene>
<dbReference type="InterPro" id="IPR035923">
    <property type="entry name" value="TT1751-like_sf"/>
</dbReference>
<comment type="caution">
    <text evidence="2">The sequence shown here is derived from an EMBL/GenBank/DDBJ whole genome shotgun (WGS) entry which is preliminary data.</text>
</comment>
<protein>
    <recommendedName>
        <fullName evidence="1">DUF302 domain-containing protein</fullName>
    </recommendedName>
</protein>
<dbReference type="Gene3D" id="3.30.310.70">
    <property type="entry name" value="TT1751-like domain"/>
    <property type="match status" value="1"/>
</dbReference>
<name>A0ABP4NWA8_9ACTN</name>
<dbReference type="Pfam" id="PF03625">
    <property type="entry name" value="DUF302"/>
    <property type="match status" value="1"/>
</dbReference>
<dbReference type="EMBL" id="BAAAQD010000039">
    <property type="protein sequence ID" value="GAA1567881.1"/>
    <property type="molecule type" value="Genomic_DNA"/>
</dbReference>
<evidence type="ECO:0000313" key="3">
    <source>
        <dbReference type="Proteomes" id="UP001501470"/>
    </source>
</evidence>
<keyword evidence="3" id="KW-1185">Reference proteome</keyword>
<evidence type="ECO:0000259" key="1">
    <source>
        <dbReference type="Pfam" id="PF03625"/>
    </source>
</evidence>
<proteinExistence type="predicted"/>
<dbReference type="RefSeq" id="WP_344513549.1">
    <property type="nucleotide sequence ID" value="NZ_BAAAQD010000039.1"/>
</dbReference>
<feature type="domain" description="DUF302" evidence="1">
    <location>
        <begin position="91"/>
        <end position="137"/>
    </location>
</feature>
<organism evidence="2 3">
    <name type="scientific">Dactylosporangium maewongense</name>
    <dbReference type="NCBI Taxonomy" id="634393"/>
    <lineage>
        <taxon>Bacteria</taxon>
        <taxon>Bacillati</taxon>
        <taxon>Actinomycetota</taxon>
        <taxon>Actinomycetes</taxon>
        <taxon>Micromonosporales</taxon>
        <taxon>Micromonosporaceae</taxon>
        <taxon>Dactylosporangium</taxon>
    </lineage>
</organism>
<accession>A0ABP4NWA8</accession>
<evidence type="ECO:0000313" key="2">
    <source>
        <dbReference type="EMBL" id="GAA1567881.1"/>
    </source>
</evidence>
<sequence length="179" mass="19109">MANEHVLDIPVRRYVIESERSFPTVLGGILGGIGQPDVTSLLADLEASTSYEQFSALVRQAQGTAGLFRFWQLNLDVALTLDPLVHRQTSRRLVRLIAGNPVTMGEMTRHVADAGSYAPVTVLIEELPDGGTRVAYDSVASAIAPYHNAAASTVAEHLDAEVLTLLRKATGVPASTTTA</sequence>